<sequence length="58" mass="6512">MELGMLHVGGMWANASETPATDESKQNKESLDMNPLLNKQETDRSEEETQPESMESQT</sequence>
<proteinExistence type="predicted"/>
<feature type="region of interest" description="Disordered" evidence="1">
    <location>
        <begin position="1"/>
        <end position="58"/>
    </location>
</feature>
<protein>
    <submittedName>
        <fullName evidence="2">Uncharacterized protein</fullName>
    </submittedName>
</protein>
<keyword evidence="3" id="KW-1185">Reference proteome</keyword>
<feature type="compositionally biased region" description="Basic and acidic residues" evidence="1">
    <location>
        <begin position="22"/>
        <end position="31"/>
    </location>
</feature>
<dbReference type="AlphaFoldDB" id="A0A5A9NAG1"/>
<accession>A0A5A9NAG1</accession>
<evidence type="ECO:0000313" key="3">
    <source>
        <dbReference type="Proteomes" id="UP000324632"/>
    </source>
</evidence>
<dbReference type="Proteomes" id="UP000324632">
    <property type="component" value="Chromosome 21"/>
</dbReference>
<gene>
    <name evidence="2" type="ORF">E1301_Tti019734</name>
</gene>
<evidence type="ECO:0000256" key="1">
    <source>
        <dbReference type="SAM" id="MobiDB-lite"/>
    </source>
</evidence>
<name>A0A5A9NAG1_9TELE</name>
<comment type="caution">
    <text evidence="2">The sequence shown here is derived from an EMBL/GenBank/DDBJ whole genome shotgun (WGS) entry which is preliminary data.</text>
</comment>
<reference evidence="2 3" key="1">
    <citation type="journal article" date="2019" name="Mol. Ecol. Resour.">
        <title>Chromosome-level genome assembly of Triplophysa tibetana, a fish adapted to the harsh high-altitude environment of the Tibetan Plateau.</title>
        <authorList>
            <person name="Yang X."/>
            <person name="Liu H."/>
            <person name="Ma Z."/>
            <person name="Zou Y."/>
            <person name="Zou M."/>
            <person name="Mao Y."/>
            <person name="Li X."/>
            <person name="Wang H."/>
            <person name="Chen T."/>
            <person name="Wang W."/>
            <person name="Yang R."/>
        </authorList>
    </citation>
    <scope>NUCLEOTIDE SEQUENCE [LARGE SCALE GENOMIC DNA]</scope>
    <source>
        <strain evidence="2">TTIB1903HZAU</strain>
        <tissue evidence="2">Muscle</tissue>
    </source>
</reference>
<dbReference type="EMBL" id="SOYY01000021">
    <property type="protein sequence ID" value="KAA0706215.1"/>
    <property type="molecule type" value="Genomic_DNA"/>
</dbReference>
<evidence type="ECO:0000313" key="2">
    <source>
        <dbReference type="EMBL" id="KAA0706215.1"/>
    </source>
</evidence>
<organism evidence="2 3">
    <name type="scientific">Triplophysa tibetana</name>
    <dbReference type="NCBI Taxonomy" id="1572043"/>
    <lineage>
        <taxon>Eukaryota</taxon>
        <taxon>Metazoa</taxon>
        <taxon>Chordata</taxon>
        <taxon>Craniata</taxon>
        <taxon>Vertebrata</taxon>
        <taxon>Euteleostomi</taxon>
        <taxon>Actinopterygii</taxon>
        <taxon>Neopterygii</taxon>
        <taxon>Teleostei</taxon>
        <taxon>Ostariophysi</taxon>
        <taxon>Cypriniformes</taxon>
        <taxon>Nemacheilidae</taxon>
        <taxon>Triplophysa</taxon>
    </lineage>
</organism>